<name>A0ACC1YA70_MELAZ</name>
<evidence type="ECO:0000313" key="1">
    <source>
        <dbReference type="EMBL" id="KAJ4720331.1"/>
    </source>
</evidence>
<evidence type="ECO:0000313" key="2">
    <source>
        <dbReference type="Proteomes" id="UP001164539"/>
    </source>
</evidence>
<sequence>MSSCLLLTFSDTRPIRSPELPKPDERMLQQRPAIGERRRELHVLHARSLQMTASSCISCKCRLRHTGGR</sequence>
<keyword evidence="2" id="KW-1185">Reference proteome</keyword>
<protein>
    <submittedName>
        <fullName evidence="1">Uncharacterized protein</fullName>
    </submittedName>
</protein>
<gene>
    <name evidence="1" type="ORF">OWV82_008179</name>
</gene>
<proteinExistence type="predicted"/>
<comment type="caution">
    <text evidence="1">The sequence shown here is derived from an EMBL/GenBank/DDBJ whole genome shotgun (WGS) entry which is preliminary data.</text>
</comment>
<dbReference type="Proteomes" id="UP001164539">
    <property type="component" value="Chromosome 4"/>
</dbReference>
<organism evidence="1 2">
    <name type="scientific">Melia azedarach</name>
    <name type="common">Chinaberry tree</name>
    <dbReference type="NCBI Taxonomy" id="155640"/>
    <lineage>
        <taxon>Eukaryota</taxon>
        <taxon>Viridiplantae</taxon>
        <taxon>Streptophyta</taxon>
        <taxon>Embryophyta</taxon>
        <taxon>Tracheophyta</taxon>
        <taxon>Spermatophyta</taxon>
        <taxon>Magnoliopsida</taxon>
        <taxon>eudicotyledons</taxon>
        <taxon>Gunneridae</taxon>
        <taxon>Pentapetalae</taxon>
        <taxon>rosids</taxon>
        <taxon>malvids</taxon>
        <taxon>Sapindales</taxon>
        <taxon>Meliaceae</taxon>
        <taxon>Melia</taxon>
    </lineage>
</organism>
<accession>A0ACC1YA70</accession>
<dbReference type="EMBL" id="CM051397">
    <property type="protein sequence ID" value="KAJ4720331.1"/>
    <property type="molecule type" value="Genomic_DNA"/>
</dbReference>
<reference evidence="1 2" key="1">
    <citation type="journal article" date="2023" name="Science">
        <title>Complex scaffold remodeling in plant triterpene biosynthesis.</title>
        <authorList>
            <person name="De La Pena R."/>
            <person name="Hodgson H."/>
            <person name="Liu J.C."/>
            <person name="Stephenson M.J."/>
            <person name="Martin A.C."/>
            <person name="Owen C."/>
            <person name="Harkess A."/>
            <person name="Leebens-Mack J."/>
            <person name="Jimenez L.E."/>
            <person name="Osbourn A."/>
            <person name="Sattely E.S."/>
        </authorList>
    </citation>
    <scope>NUCLEOTIDE SEQUENCE [LARGE SCALE GENOMIC DNA]</scope>
    <source>
        <strain evidence="2">cv. JPN11</strain>
        <tissue evidence="1">Leaf</tissue>
    </source>
</reference>